<dbReference type="GO" id="GO:0015744">
    <property type="term" value="P:succinate transport"/>
    <property type="evidence" value="ECO:0007669"/>
    <property type="project" value="TreeGrafter"/>
</dbReference>
<evidence type="ECO:0000256" key="1">
    <source>
        <dbReference type="ARBA" id="ARBA00004651"/>
    </source>
</evidence>
<evidence type="ECO:0000256" key="4">
    <source>
        <dbReference type="ARBA" id="ARBA00022989"/>
    </source>
</evidence>
<reference evidence="9 10" key="2">
    <citation type="journal article" date="2011" name="Stand. Genomic Sci.">
        <title>Complete genome sequence of Paludibacter propionicigenes type strain (WB4).</title>
        <authorList>
            <person name="Gronow S."/>
            <person name="Munk C."/>
            <person name="Lapidus A."/>
            <person name="Nolan M."/>
            <person name="Lucas S."/>
            <person name="Hammon N."/>
            <person name="Deshpande S."/>
            <person name="Cheng J.F."/>
            <person name="Tapia R."/>
            <person name="Han C."/>
            <person name="Goodwin L."/>
            <person name="Pitluck S."/>
            <person name="Liolios K."/>
            <person name="Ivanova N."/>
            <person name="Mavromatis K."/>
            <person name="Mikhailova N."/>
            <person name="Pati A."/>
            <person name="Chen A."/>
            <person name="Palaniappan K."/>
            <person name="Land M."/>
            <person name="Hauser L."/>
            <person name="Chang Y.J."/>
            <person name="Jeffries C.D."/>
            <person name="Brambilla E."/>
            <person name="Rohde M."/>
            <person name="Goker M."/>
            <person name="Detter J.C."/>
            <person name="Woyke T."/>
            <person name="Bristow J."/>
            <person name="Eisen J.A."/>
            <person name="Markowitz V."/>
            <person name="Hugenholtz P."/>
            <person name="Kyrpides N.C."/>
            <person name="Klenk H.P."/>
        </authorList>
    </citation>
    <scope>NUCLEOTIDE SEQUENCE [LARGE SCALE GENOMIC DNA]</scope>
    <source>
        <strain evidence="10">DSM 17365 / JCM 13257 / WB4</strain>
    </source>
</reference>
<reference key="1">
    <citation type="submission" date="2010-11" db="EMBL/GenBank/DDBJ databases">
        <title>The complete genome of Paludibacter propionicigenes DSM 17365.</title>
        <authorList>
            <consortium name="US DOE Joint Genome Institute (JGI-PGF)"/>
            <person name="Lucas S."/>
            <person name="Copeland A."/>
            <person name="Lapidus A."/>
            <person name="Bruce D."/>
            <person name="Goodwin L."/>
            <person name="Pitluck S."/>
            <person name="Kyrpides N."/>
            <person name="Mavromatis K."/>
            <person name="Ivanova N."/>
            <person name="Munk A.C."/>
            <person name="Brettin T."/>
            <person name="Detter J.C."/>
            <person name="Han C."/>
            <person name="Tapia R."/>
            <person name="Land M."/>
            <person name="Hauser L."/>
            <person name="Markowitz V."/>
            <person name="Cheng J.-F."/>
            <person name="Hugenholtz P."/>
            <person name="Woyke T."/>
            <person name="Wu D."/>
            <person name="Gronow S."/>
            <person name="Wellnitz S."/>
            <person name="Brambilla E."/>
            <person name="Klenk H.-P."/>
            <person name="Eisen J.A."/>
        </authorList>
    </citation>
    <scope>NUCLEOTIDE SEQUENCE</scope>
    <source>
        <strain>WB4</strain>
    </source>
</reference>
<gene>
    <name evidence="9" type="ordered locus">Palpr_1353</name>
</gene>
<dbReference type="RefSeq" id="WP_013444868.1">
    <property type="nucleotide sequence ID" value="NC_014734.1"/>
</dbReference>
<evidence type="ECO:0000256" key="5">
    <source>
        <dbReference type="ARBA" id="ARBA00023136"/>
    </source>
</evidence>
<dbReference type="GO" id="GO:0022857">
    <property type="term" value="F:transmembrane transporter activity"/>
    <property type="evidence" value="ECO:0007669"/>
    <property type="project" value="InterPro"/>
</dbReference>
<dbReference type="eggNOG" id="COG2966">
    <property type="taxonomic scope" value="Bacteria"/>
</dbReference>
<comment type="subcellular location">
    <subcellularLocation>
        <location evidence="1">Cell membrane</location>
        <topology evidence="1">Multi-pass membrane protein</topology>
    </subcellularLocation>
</comment>
<keyword evidence="4 7" id="KW-1133">Transmembrane helix</keyword>
<dbReference type="PANTHER" id="PTHR34390:SF2">
    <property type="entry name" value="SUCCINATE TRANSPORTER SUBUNIT YJJP-RELATED"/>
    <property type="match status" value="1"/>
</dbReference>
<proteinExistence type="inferred from homology"/>
<evidence type="ECO:0000313" key="10">
    <source>
        <dbReference type="Proteomes" id="UP000008718"/>
    </source>
</evidence>
<feature type="transmembrane region" description="Helical" evidence="7">
    <location>
        <begin position="239"/>
        <end position="261"/>
    </location>
</feature>
<dbReference type="KEGG" id="ppn:Palpr_1353"/>
<evidence type="ECO:0000259" key="8">
    <source>
        <dbReference type="Pfam" id="PF06738"/>
    </source>
</evidence>
<sequence length="264" mass="28565">MENATKSPKNIKATEVAEFILDAGVFLMASGAHSGRVWRNCRRIAEHWGYRMNFNPTFTGILVSVWNDKDRENAVTRYKTAPPNSVHLETLTEISHLSWKIADGEIEYADASRELEAIKHKAHYPFWLIALAVGISCGCLCTLAGGSPVDAALAFCGASVGSVARYFILKKQFNQFLSIIIASAITTLIAGADTIFGLGRAPEMTLATSVLYLIPGVPLINSVIDLLEGYFSASIARSLFAASIISCIAVGMTLSIMLLGINNF</sequence>
<dbReference type="Pfam" id="PF06738">
    <property type="entry name" value="ThrE"/>
    <property type="match status" value="1"/>
</dbReference>
<evidence type="ECO:0000256" key="7">
    <source>
        <dbReference type="SAM" id="Phobius"/>
    </source>
</evidence>
<feature type="transmembrane region" description="Helical" evidence="7">
    <location>
        <begin position="151"/>
        <end position="169"/>
    </location>
</feature>
<dbReference type="EMBL" id="CP002345">
    <property type="protein sequence ID" value="ADQ79499.1"/>
    <property type="molecule type" value="Genomic_DNA"/>
</dbReference>
<dbReference type="STRING" id="694427.Palpr_1353"/>
<organism evidence="9 10">
    <name type="scientific">Paludibacter propionicigenes (strain DSM 17365 / JCM 13257 / WB4)</name>
    <dbReference type="NCBI Taxonomy" id="694427"/>
    <lineage>
        <taxon>Bacteria</taxon>
        <taxon>Pseudomonadati</taxon>
        <taxon>Bacteroidota</taxon>
        <taxon>Bacteroidia</taxon>
        <taxon>Bacteroidales</taxon>
        <taxon>Paludibacteraceae</taxon>
        <taxon>Paludibacter</taxon>
    </lineage>
</organism>
<evidence type="ECO:0000256" key="2">
    <source>
        <dbReference type="ARBA" id="ARBA00022475"/>
    </source>
</evidence>
<comment type="similarity">
    <text evidence="6">Belongs to the ThrE exporter (TC 2.A.79) family.</text>
</comment>
<evidence type="ECO:0000313" key="9">
    <source>
        <dbReference type="EMBL" id="ADQ79499.1"/>
    </source>
</evidence>
<feature type="transmembrane region" description="Helical" evidence="7">
    <location>
        <begin position="126"/>
        <end position="145"/>
    </location>
</feature>
<dbReference type="InterPro" id="IPR010619">
    <property type="entry name" value="ThrE-like_N"/>
</dbReference>
<dbReference type="AlphaFoldDB" id="E4T455"/>
<evidence type="ECO:0000256" key="3">
    <source>
        <dbReference type="ARBA" id="ARBA00022692"/>
    </source>
</evidence>
<dbReference type="HOGENOM" id="CLU_070277_1_0_10"/>
<accession>E4T455</accession>
<dbReference type="GO" id="GO:0005886">
    <property type="term" value="C:plasma membrane"/>
    <property type="evidence" value="ECO:0007669"/>
    <property type="project" value="UniProtKB-SubCell"/>
</dbReference>
<keyword evidence="10" id="KW-1185">Reference proteome</keyword>
<feature type="transmembrane region" description="Helical" evidence="7">
    <location>
        <begin position="176"/>
        <end position="198"/>
    </location>
</feature>
<dbReference type="PANTHER" id="PTHR34390">
    <property type="entry name" value="UPF0442 PROTEIN YJJB-RELATED"/>
    <property type="match status" value="1"/>
</dbReference>
<dbReference type="Proteomes" id="UP000008718">
    <property type="component" value="Chromosome"/>
</dbReference>
<keyword evidence="5 7" id="KW-0472">Membrane</keyword>
<name>E4T455_PALPW</name>
<feature type="domain" description="Threonine/serine exporter-like N-terminal" evidence="8">
    <location>
        <begin position="19"/>
        <end position="258"/>
    </location>
</feature>
<keyword evidence="2" id="KW-1003">Cell membrane</keyword>
<dbReference type="InterPro" id="IPR050539">
    <property type="entry name" value="ThrE_Dicarb/AminoAcid_Exp"/>
</dbReference>
<feature type="transmembrane region" description="Helical" evidence="7">
    <location>
        <begin position="204"/>
        <end position="227"/>
    </location>
</feature>
<keyword evidence="3 7" id="KW-0812">Transmembrane</keyword>
<evidence type="ECO:0000256" key="6">
    <source>
        <dbReference type="ARBA" id="ARBA00034125"/>
    </source>
</evidence>
<protein>
    <recommendedName>
        <fullName evidence="8">Threonine/serine exporter-like N-terminal domain-containing protein</fullName>
    </recommendedName>
</protein>
<dbReference type="OrthoDB" id="9813917at2"/>